<comment type="similarity">
    <text evidence="1">Belongs to the AHA1 family.</text>
</comment>
<evidence type="ECO:0000313" key="4">
    <source>
        <dbReference type="Proteomes" id="UP001165341"/>
    </source>
</evidence>
<dbReference type="RefSeq" id="WP_134534616.1">
    <property type="nucleotide sequence ID" value="NZ_JALGAR010000004.1"/>
</dbReference>
<evidence type="ECO:0000256" key="1">
    <source>
        <dbReference type="ARBA" id="ARBA00006817"/>
    </source>
</evidence>
<evidence type="ECO:0000313" key="3">
    <source>
        <dbReference type="EMBL" id="MCI4659085.1"/>
    </source>
</evidence>
<dbReference type="AlphaFoldDB" id="A0AA41QX87"/>
<dbReference type="Proteomes" id="UP001165341">
    <property type="component" value="Unassembled WGS sequence"/>
</dbReference>
<dbReference type="Pfam" id="PF08327">
    <property type="entry name" value="AHSA1"/>
    <property type="match status" value="1"/>
</dbReference>
<name>A0AA41QX87_9MICO</name>
<comment type="caution">
    <text evidence="3">The sequence shown here is derived from an EMBL/GenBank/DDBJ whole genome shotgun (WGS) entry which is preliminary data.</text>
</comment>
<accession>A0AA41QX87</accession>
<dbReference type="InterPro" id="IPR023393">
    <property type="entry name" value="START-like_dom_sf"/>
</dbReference>
<sequence>MSAKPTGRLAHREDGLYLMLDRLFTAPIDDVWASVSRPGGLAGWIGTYTGAPETGAVRFKLSEADAEWTYVTILKCIPPKRFTLNIGEGEAARHVILHLVEGAGMTTLTLGQRLHSAADAARVGPFWDYYLDRLVAARTGQPLPAHEHYAGAHELYYSELIVPAKPPVTPVPAPPRA</sequence>
<organism evidence="3 4">
    <name type="scientific">Cryobacterium zhongshanensis</name>
    <dbReference type="NCBI Taxonomy" id="2928153"/>
    <lineage>
        <taxon>Bacteria</taxon>
        <taxon>Bacillati</taxon>
        <taxon>Actinomycetota</taxon>
        <taxon>Actinomycetes</taxon>
        <taxon>Micrococcales</taxon>
        <taxon>Microbacteriaceae</taxon>
        <taxon>Cryobacterium</taxon>
    </lineage>
</organism>
<gene>
    <name evidence="3" type="ORF">MQH31_14845</name>
</gene>
<keyword evidence="4" id="KW-1185">Reference proteome</keyword>
<evidence type="ECO:0000259" key="2">
    <source>
        <dbReference type="Pfam" id="PF08327"/>
    </source>
</evidence>
<dbReference type="Gene3D" id="3.30.530.20">
    <property type="match status" value="1"/>
</dbReference>
<dbReference type="InterPro" id="IPR013538">
    <property type="entry name" value="ASHA1/2-like_C"/>
</dbReference>
<proteinExistence type="inferred from homology"/>
<protein>
    <submittedName>
        <fullName evidence="3">SRPBCC domain-containing protein</fullName>
    </submittedName>
</protein>
<dbReference type="EMBL" id="JALGAR010000004">
    <property type="protein sequence ID" value="MCI4659085.1"/>
    <property type="molecule type" value="Genomic_DNA"/>
</dbReference>
<dbReference type="SUPFAM" id="SSF55961">
    <property type="entry name" value="Bet v1-like"/>
    <property type="match status" value="1"/>
</dbReference>
<feature type="domain" description="Activator of Hsp90 ATPase homologue 1/2-like C-terminal" evidence="2">
    <location>
        <begin position="26"/>
        <end position="136"/>
    </location>
</feature>
<reference evidence="3" key="1">
    <citation type="submission" date="2022-03" db="EMBL/GenBank/DDBJ databases">
        <title>Cryobacterium sp. nov. strain ZS14-85, isolated from Antarctic soil.</title>
        <authorList>
            <person name="Li J."/>
            <person name="Niu G."/>
        </authorList>
    </citation>
    <scope>NUCLEOTIDE SEQUENCE</scope>
    <source>
        <strain evidence="3">ZS14-85</strain>
    </source>
</reference>